<name>Q4RQ13_TETNG</name>
<gene>
    <name evidence="1" type="ORF">GSTENG00030828001</name>
</gene>
<dbReference type="AlphaFoldDB" id="Q4RQ13"/>
<organism evidence="1">
    <name type="scientific">Tetraodon nigroviridis</name>
    <name type="common">Spotted green pufferfish</name>
    <name type="synonym">Chelonodon nigroviridis</name>
    <dbReference type="NCBI Taxonomy" id="99883"/>
    <lineage>
        <taxon>Eukaryota</taxon>
        <taxon>Metazoa</taxon>
        <taxon>Chordata</taxon>
        <taxon>Craniata</taxon>
        <taxon>Vertebrata</taxon>
        <taxon>Euteleostomi</taxon>
        <taxon>Actinopterygii</taxon>
        <taxon>Neopterygii</taxon>
        <taxon>Teleostei</taxon>
        <taxon>Neoteleostei</taxon>
        <taxon>Acanthomorphata</taxon>
        <taxon>Eupercaria</taxon>
        <taxon>Tetraodontiformes</taxon>
        <taxon>Tetradontoidea</taxon>
        <taxon>Tetraodontidae</taxon>
        <taxon>Tetraodon</taxon>
    </lineage>
</organism>
<sequence length="56" mass="6970">MVVTFTDRLLHLDRDERRKEYRRQDFVPLEKIPTWRQENRCKFSRSTSNCVQHTVF</sequence>
<proteinExistence type="predicted"/>
<reference evidence="1" key="2">
    <citation type="submission" date="2004-02" db="EMBL/GenBank/DDBJ databases">
        <authorList>
            <consortium name="Genoscope"/>
            <consortium name="Whitehead Institute Centre for Genome Research"/>
        </authorList>
    </citation>
    <scope>NUCLEOTIDE SEQUENCE</scope>
</reference>
<dbReference type="KEGG" id="tng:GSTEN00030828G001"/>
<evidence type="ECO:0000313" key="1">
    <source>
        <dbReference type="EMBL" id="CAG09519.1"/>
    </source>
</evidence>
<comment type="caution">
    <text evidence="1">The sequence shown here is derived from an EMBL/GenBank/DDBJ whole genome shotgun (WGS) entry which is preliminary data.</text>
</comment>
<reference evidence="1" key="1">
    <citation type="journal article" date="2004" name="Nature">
        <title>Genome duplication in the teleost fish Tetraodon nigroviridis reveals the early vertebrate proto-karyotype.</title>
        <authorList>
            <person name="Jaillon O."/>
            <person name="Aury J.-M."/>
            <person name="Brunet F."/>
            <person name="Petit J.-L."/>
            <person name="Stange-Thomann N."/>
            <person name="Mauceli E."/>
            <person name="Bouneau L."/>
            <person name="Fischer C."/>
            <person name="Ozouf-Costaz C."/>
            <person name="Bernot A."/>
            <person name="Nicaud S."/>
            <person name="Jaffe D."/>
            <person name="Fisher S."/>
            <person name="Lutfalla G."/>
            <person name="Dossat C."/>
            <person name="Segurens B."/>
            <person name="Dasilva C."/>
            <person name="Salanoubat M."/>
            <person name="Levy M."/>
            <person name="Boudet N."/>
            <person name="Castellano S."/>
            <person name="Anthouard V."/>
            <person name="Jubin C."/>
            <person name="Castelli V."/>
            <person name="Katinka M."/>
            <person name="Vacherie B."/>
            <person name="Biemont C."/>
            <person name="Skalli Z."/>
            <person name="Cattolico L."/>
            <person name="Poulain J."/>
            <person name="De Berardinis V."/>
            <person name="Cruaud C."/>
            <person name="Duprat S."/>
            <person name="Brottier P."/>
            <person name="Coutanceau J.-P."/>
            <person name="Gouzy J."/>
            <person name="Parra G."/>
            <person name="Lardier G."/>
            <person name="Chapple C."/>
            <person name="McKernan K.J."/>
            <person name="McEwan P."/>
            <person name="Bosak S."/>
            <person name="Kellis M."/>
            <person name="Volff J.-N."/>
            <person name="Guigo R."/>
            <person name="Zody M.C."/>
            <person name="Mesirov J."/>
            <person name="Lindblad-Toh K."/>
            <person name="Birren B."/>
            <person name="Nusbaum C."/>
            <person name="Kahn D."/>
            <person name="Robinson-Rechavi M."/>
            <person name="Laudet V."/>
            <person name="Schachter V."/>
            <person name="Quetier F."/>
            <person name="Saurin W."/>
            <person name="Scarpelli C."/>
            <person name="Wincker P."/>
            <person name="Lander E.S."/>
            <person name="Weissenbach J."/>
            <person name="Roest Crollius H."/>
        </authorList>
    </citation>
    <scope>NUCLEOTIDE SEQUENCE [LARGE SCALE GENOMIC DNA]</scope>
</reference>
<protein>
    <submittedName>
        <fullName evidence="1">(spotted green pufferfish) hypothetical protein</fullName>
    </submittedName>
</protein>
<accession>Q4RQ13</accession>
<dbReference type="EMBL" id="CAAE01015006">
    <property type="protein sequence ID" value="CAG09519.1"/>
    <property type="molecule type" value="Genomic_DNA"/>
</dbReference>